<accession>A0A0P0CBT1</accession>
<name>A0A0P0CBT1_9BACT</name>
<evidence type="ECO:0000313" key="2">
    <source>
        <dbReference type="Proteomes" id="UP000061382"/>
    </source>
</evidence>
<proteinExistence type="predicted"/>
<sequence>MPIQLPFVYYQSHAFTIQYDEARSLGMAIWRGKFSKSDLQEAFLILIHVIDKYRLTRWLADDRKMKSMSEEERNWVFENVVPALLSGPLRRMAILPSEDAKQVEDIDHLVERAGDLGDFALRNFGSEEEALEWLMQE</sequence>
<reference evidence="1 2" key="1">
    <citation type="submission" date="2015-08" db="EMBL/GenBank/DDBJ databases">
        <title>Complete genome sequence of Rufibacter tibetensis strain 1351t, a radiation-resistant bacterium from tibet plateau.</title>
        <authorList>
            <person name="Dai J."/>
        </authorList>
    </citation>
    <scope>NUCLEOTIDE SEQUENCE [LARGE SCALE GENOMIC DNA]</scope>
    <source>
        <strain evidence="1 2">1351</strain>
    </source>
</reference>
<evidence type="ECO:0008006" key="3">
    <source>
        <dbReference type="Google" id="ProtNLM"/>
    </source>
</evidence>
<dbReference type="KEGG" id="rti:DC20_09305"/>
<dbReference type="EMBL" id="CP012643">
    <property type="protein sequence ID" value="ALI99134.1"/>
    <property type="molecule type" value="Genomic_DNA"/>
</dbReference>
<dbReference type="AlphaFoldDB" id="A0A0P0CBT1"/>
<dbReference type="OrthoDB" id="979415at2"/>
<organism evidence="1 2">
    <name type="scientific">Rufibacter tibetensis</name>
    <dbReference type="NCBI Taxonomy" id="512763"/>
    <lineage>
        <taxon>Bacteria</taxon>
        <taxon>Pseudomonadati</taxon>
        <taxon>Bacteroidota</taxon>
        <taxon>Cytophagia</taxon>
        <taxon>Cytophagales</taxon>
        <taxon>Hymenobacteraceae</taxon>
        <taxon>Rufibacter</taxon>
    </lineage>
</organism>
<evidence type="ECO:0000313" key="1">
    <source>
        <dbReference type="EMBL" id="ALI99134.1"/>
    </source>
</evidence>
<dbReference type="PATRIC" id="fig|512763.3.peg.2053"/>
<gene>
    <name evidence="1" type="ORF">DC20_09305</name>
</gene>
<dbReference type="RefSeq" id="WP_062543583.1">
    <property type="nucleotide sequence ID" value="NZ_CP012643.1"/>
</dbReference>
<keyword evidence="2" id="KW-1185">Reference proteome</keyword>
<protein>
    <recommendedName>
        <fullName evidence="3">STAS/SEC14 domain-containing protein</fullName>
    </recommendedName>
</protein>
<dbReference type="STRING" id="512763.DC20_09305"/>
<dbReference type="Proteomes" id="UP000061382">
    <property type="component" value="Chromosome"/>
</dbReference>